<evidence type="ECO:0000313" key="5">
    <source>
        <dbReference type="EMBL" id="QCL98204.1"/>
    </source>
</evidence>
<dbReference type="PANTHER" id="PTHR44688">
    <property type="entry name" value="DNA-BINDING TRANSCRIPTIONAL ACTIVATOR DEVR_DOSR"/>
    <property type="match status" value="1"/>
</dbReference>
<evidence type="ECO:0000259" key="4">
    <source>
        <dbReference type="PROSITE" id="PS50043"/>
    </source>
</evidence>
<protein>
    <submittedName>
        <fullName evidence="5">PAS domain S-box protein</fullName>
    </submittedName>
</protein>
<evidence type="ECO:0000256" key="1">
    <source>
        <dbReference type="ARBA" id="ARBA00023015"/>
    </source>
</evidence>
<dbReference type="GO" id="GO:0006355">
    <property type="term" value="P:regulation of DNA-templated transcription"/>
    <property type="evidence" value="ECO:0007669"/>
    <property type="project" value="InterPro"/>
</dbReference>
<evidence type="ECO:0000256" key="3">
    <source>
        <dbReference type="ARBA" id="ARBA00023163"/>
    </source>
</evidence>
<dbReference type="Pfam" id="PF00196">
    <property type="entry name" value="GerE"/>
    <property type="match status" value="1"/>
</dbReference>
<evidence type="ECO:0000256" key="2">
    <source>
        <dbReference type="ARBA" id="ARBA00023125"/>
    </source>
</evidence>
<dbReference type="AlphaFoldDB" id="A0A4D7Z5W2"/>
<keyword evidence="1" id="KW-0805">Transcription regulation</keyword>
<dbReference type="InterPro" id="IPR035965">
    <property type="entry name" value="PAS-like_dom_sf"/>
</dbReference>
<reference evidence="5 6" key="1">
    <citation type="submission" date="2019-04" db="EMBL/GenBank/DDBJ databases">
        <title>Complete genome sequence of Agrobacterium tumefaciens CFBP7129.</title>
        <authorList>
            <person name="Haryono M."/>
            <person name="Lin Y.-C."/>
            <person name="Lai E.-M."/>
            <person name="Kuo C.-H."/>
        </authorList>
    </citation>
    <scope>NUCLEOTIDE SEQUENCE [LARGE SCALE GENOMIC DNA]</scope>
    <source>
        <strain evidence="5 6">CFBP7129</strain>
        <plasmid evidence="6">patcfbp7129b</plasmid>
    </source>
</reference>
<keyword evidence="3" id="KW-0804">Transcription</keyword>
<dbReference type="CDD" id="cd00130">
    <property type="entry name" value="PAS"/>
    <property type="match status" value="1"/>
</dbReference>
<organism evidence="5 6">
    <name type="scientific">Agrobacterium tumefaciens</name>
    <dbReference type="NCBI Taxonomy" id="358"/>
    <lineage>
        <taxon>Bacteria</taxon>
        <taxon>Pseudomonadati</taxon>
        <taxon>Pseudomonadota</taxon>
        <taxon>Alphaproteobacteria</taxon>
        <taxon>Hyphomicrobiales</taxon>
        <taxon>Rhizobiaceae</taxon>
        <taxon>Rhizobium/Agrobacterium group</taxon>
        <taxon>Agrobacterium</taxon>
        <taxon>Agrobacterium tumefaciens complex</taxon>
    </lineage>
</organism>
<keyword evidence="2" id="KW-0238">DNA-binding</keyword>
<dbReference type="InterPro" id="IPR016032">
    <property type="entry name" value="Sig_transdc_resp-reg_C-effctor"/>
</dbReference>
<dbReference type="SUPFAM" id="SSF46894">
    <property type="entry name" value="C-terminal effector domain of the bipartite response regulators"/>
    <property type="match status" value="1"/>
</dbReference>
<dbReference type="PROSITE" id="PS50043">
    <property type="entry name" value="HTH_LUXR_2"/>
    <property type="match status" value="1"/>
</dbReference>
<evidence type="ECO:0000313" key="6">
    <source>
        <dbReference type="Proteomes" id="UP000298649"/>
    </source>
</evidence>
<dbReference type="InterPro" id="IPR036388">
    <property type="entry name" value="WH-like_DNA-bd_sf"/>
</dbReference>
<dbReference type="SUPFAM" id="SSF55785">
    <property type="entry name" value="PYP-like sensor domain (PAS domain)"/>
    <property type="match status" value="1"/>
</dbReference>
<dbReference type="Gene3D" id="3.30.450.20">
    <property type="entry name" value="PAS domain"/>
    <property type="match status" value="1"/>
</dbReference>
<dbReference type="CDD" id="cd06170">
    <property type="entry name" value="LuxR_C_like"/>
    <property type="match status" value="1"/>
</dbReference>
<dbReference type="NCBIfam" id="TIGR00229">
    <property type="entry name" value="sensory_box"/>
    <property type="match status" value="1"/>
</dbReference>
<dbReference type="PROSITE" id="PS00622">
    <property type="entry name" value="HTH_LUXR_1"/>
    <property type="match status" value="1"/>
</dbReference>
<feature type="domain" description="HTH luxR-type" evidence="4">
    <location>
        <begin position="123"/>
        <end position="188"/>
    </location>
</feature>
<keyword evidence="5" id="KW-0614">Plasmid</keyword>
<proteinExistence type="predicted"/>
<accession>A0A4D7Z5W2</accession>
<dbReference type="GO" id="GO:0003677">
    <property type="term" value="F:DNA binding"/>
    <property type="evidence" value="ECO:0007669"/>
    <property type="project" value="UniProtKB-KW"/>
</dbReference>
<gene>
    <name evidence="5" type="ORF">CFBP7129_28945</name>
</gene>
<dbReference type="InterPro" id="IPR000792">
    <property type="entry name" value="Tscrpt_reg_LuxR_C"/>
</dbReference>
<dbReference type="SMART" id="SM00421">
    <property type="entry name" value="HTH_LUXR"/>
    <property type="match status" value="1"/>
</dbReference>
<dbReference type="PANTHER" id="PTHR44688:SF16">
    <property type="entry name" value="DNA-BINDING TRANSCRIPTIONAL ACTIVATOR DEVR_DOSR"/>
    <property type="match status" value="1"/>
</dbReference>
<dbReference type="Pfam" id="PF13426">
    <property type="entry name" value="PAS_9"/>
    <property type="match status" value="1"/>
</dbReference>
<dbReference type="RefSeq" id="WP_080850597.1">
    <property type="nucleotide sequence ID" value="NZ_CP039925.1"/>
</dbReference>
<sequence length="188" mass="21695">MTELDMTEGDLVATAFREAPVGIMLLSNRRILKANQAIGSLFGWAAEDIEGQSIRVLYPSSVDFEKTGERWHRWLENQPLYEDERFMKRRDGRIVWMRARGRTLTPEEPFKLIVWIFELIDKERPSAALLTTKEREITHRIVNGLTSKEIANELGISHRTVEVHRASIMRKLGVQNAAELVAKIIVER</sequence>
<dbReference type="InterPro" id="IPR000014">
    <property type="entry name" value="PAS"/>
</dbReference>
<dbReference type="PRINTS" id="PR00038">
    <property type="entry name" value="HTHLUXR"/>
</dbReference>
<name>A0A4D7Z5W2_AGRTU</name>
<geneLocation type="plasmid" evidence="6">
    <name>patcfbp7129b</name>
</geneLocation>
<dbReference type="Proteomes" id="UP000298649">
    <property type="component" value="Plasmid pAtCFBP7129b"/>
</dbReference>
<dbReference type="EMBL" id="CP039925">
    <property type="protein sequence ID" value="QCL98204.1"/>
    <property type="molecule type" value="Genomic_DNA"/>
</dbReference>
<dbReference type="Gene3D" id="1.10.10.10">
    <property type="entry name" value="Winged helix-like DNA-binding domain superfamily/Winged helix DNA-binding domain"/>
    <property type="match status" value="1"/>
</dbReference>